<dbReference type="InterPro" id="IPR037175">
    <property type="entry name" value="KFase_sf"/>
</dbReference>
<name>A0A2S6AN24_9NOCA</name>
<dbReference type="Pfam" id="PF04199">
    <property type="entry name" value="Cyclase"/>
    <property type="match status" value="1"/>
</dbReference>
<dbReference type="SUPFAM" id="SSF102198">
    <property type="entry name" value="Putative cyclase"/>
    <property type="match status" value="1"/>
</dbReference>
<dbReference type="Proteomes" id="UP000239874">
    <property type="component" value="Unassembled WGS sequence"/>
</dbReference>
<gene>
    <name evidence="1" type="ORF">C5E45_19595</name>
</gene>
<dbReference type="PANTHER" id="PTHR34861">
    <property type="match status" value="1"/>
</dbReference>
<reference evidence="1 2" key="1">
    <citation type="submission" date="2018-02" db="EMBL/GenBank/DDBJ databases">
        <title>8 Nocardia nova and 1 Nocardia cyriacigeorgica strain used for evolution to TMP-SMX.</title>
        <authorList>
            <person name="Mehta H."/>
            <person name="Weng J."/>
            <person name="Shamoo Y."/>
        </authorList>
    </citation>
    <scope>NUCLEOTIDE SEQUENCE [LARGE SCALE GENOMIC DNA]</scope>
    <source>
        <strain evidence="1 2">MDA3139</strain>
    </source>
</reference>
<comment type="caution">
    <text evidence="1">The sequence shown here is derived from an EMBL/GenBank/DDBJ whole genome shotgun (WGS) entry which is preliminary data.</text>
</comment>
<accession>A0A2S6AN24</accession>
<dbReference type="RefSeq" id="WP_104380112.1">
    <property type="nucleotide sequence ID" value="NZ_PSZC01000013.1"/>
</dbReference>
<dbReference type="EMBL" id="PSZC01000013">
    <property type="protein sequence ID" value="PPJ36618.1"/>
    <property type="molecule type" value="Genomic_DNA"/>
</dbReference>
<proteinExistence type="predicted"/>
<dbReference type="GO" id="GO:0019441">
    <property type="term" value="P:L-tryptophan catabolic process to kynurenine"/>
    <property type="evidence" value="ECO:0007669"/>
    <property type="project" value="InterPro"/>
</dbReference>
<evidence type="ECO:0000313" key="2">
    <source>
        <dbReference type="Proteomes" id="UP000239874"/>
    </source>
</evidence>
<sequence>MATEAEFARVAEKVRNWGRWGADDEIGTLNHIANDQVVRSASLVQTGQVFPLGIRFGSDGPQGSLPFRSNPVHLMSVDGGDARSLLQYGTGDGDLVGRTIGGIFGTGSTRFNDDIIIMPLQAATQWDALSHVYYDDQLYNGFPSSSVTSTGAAYCGIDKVQSKGIISRGVLIDVVRYRGEGTYLAPGNPISPEELEDIAEAQNVSIEAGDILLFRTGWWARYLETHNGSEPGSGVSWRCAEWLNEKKVAAIAADNAMVESTESEVEGVFLPLHLLTLREMGLMLGEFWDLEDLAEDCARDGRYEFQLIAAPLKVTGGVGSPINPVAVK</sequence>
<dbReference type="PANTHER" id="PTHR34861:SF10">
    <property type="entry name" value="CYCLASE"/>
    <property type="match status" value="1"/>
</dbReference>
<dbReference type="GO" id="GO:0004061">
    <property type="term" value="F:arylformamidase activity"/>
    <property type="evidence" value="ECO:0007669"/>
    <property type="project" value="InterPro"/>
</dbReference>
<dbReference type="InterPro" id="IPR007325">
    <property type="entry name" value="KFase/CYL"/>
</dbReference>
<organism evidence="1 2">
    <name type="scientific">Nocardia nova</name>
    <dbReference type="NCBI Taxonomy" id="37330"/>
    <lineage>
        <taxon>Bacteria</taxon>
        <taxon>Bacillati</taxon>
        <taxon>Actinomycetota</taxon>
        <taxon>Actinomycetes</taxon>
        <taxon>Mycobacteriales</taxon>
        <taxon>Nocardiaceae</taxon>
        <taxon>Nocardia</taxon>
    </lineage>
</organism>
<protein>
    <submittedName>
        <fullName evidence="1">Cyclase</fullName>
    </submittedName>
</protein>
<evidence type="ECO:0000313" key="1">
    <source>
        <dbReference type="EMBL" id="PPJ36618.1"/>
    </source>
</evidence>
<dbReference type="AlphaFoldDB" id="A0A2S6AN24"/>
<dbReference type="Gene3D" id="3.50.30.50">
    <property type="entry name" value="Putative cyclase"/>
    <property type="match status" value="1"/>
</dbReference>